<comment type="similarity">
    <text evidence="2 6">Belongs to the C1D family.</text>
</comment>
<evidence type="ECO:0000256" key="5">
    <source>
        <dbReference type="ARBA" id="ARBA00023242"/>
    </source>
</evidence>
<dbReference type="GO" id="GO:0003723">
    <property type="term" value="F:RNA binding"/>
    <property type="evidence" value="ECO:0007669"/>
    <property type="project" value="UniProtKB-UniRule"/>
</dbReference>
<comment type="subcellular location">
    <subcellularLocation>
        <location evidence="1 6">Nucleus</location>
    </subcellularLocation>
</comment>
<feature type="compositionally biased region" description="Basic and acidic residues" evidence="7">
    <location>
        <begin position="191"/>
        <end position="212"/>
    </location>
</feature>
<reference evidence="8" key="1">
    <citation type="journal article" date="2020" name="Stud. Mycol.">
        <title>101 Dothideomycetes genomes: a test case for predicting lifestyles and emergence of pathogens.</title>
        <authorList>
            <person name="Haridas S."/>
            <person name="Albert R."/>
            <person name="Binder M."/>
            <person name="Bloem J."/>
            <person name="Labutti K."/>
            <person name="Salamov A."/>
            <person name="Andreopoulos B."/>
            <person name="Baker S."/>
            <person name="Barry K."/>
            <person name="Bills G."/>
            <person name="Bluhm B."/>
            <person name="Cannon C."/>
            <person name="Castanera R."/>
            <person name="Culley D."/>
            <person name="Daum C."/>
            <person name="Ezra D."/>
            <person name="Gonzalez J."/>
            <person name="Henrissat B."/>
            <person name="Kuo A."/>
            <person name="Liang C."/>
            <person name="Lipzen A."/>
            <person name="Lutzoni F."/>
            <person name="Magnuson J."/>
            <person name="Mondo S."/>
            <person name="Nolan M."/>
            <person name="Ohm R."/>
            <person name="Pangilinan J."/>
            <person name="Park H.-J."/>
            <person name="Ramirez L."/>
            <person name="Alfaro M."/>
            <person name="Sun H."/>
            <person name="Tritt A."/>
            <person name="Yoshinaga Y."/>
            <person name="Zwiers L.-H."/>
            <person name="Turgeon B."/>
            <person name="Goodwin S."/>
            <person name="Spatafora J."/>
            <person name="Crous P."/>
            <person name="Grigoriev I."/>
        </authorList>
    </citation>
    <scope>NUCLEOTIDE SEQUENCE</scope>
    <source>
        <strain evidence="8">CBS 113979</strain>
    </source>
</reference>
<protein>
    <recommendedName>
        <fullName evidence="6">Exosome complex protein</fullName>
    </recommendedName>
</protein>
<feature type="compositionally biased region" description="Basic residues" evidence="7">
    <location>
        <begin position="247"/>
        <end position="256"/>
    </location>
</feature>
<feature type="compositionally biased region" description="Basic and acidic residues" evidence="7">
    <location>
        <begin position="311"/>
        <end position="323"/>
    </location>
</feature>
<evidence type="ECO:0000313" key="9">
    <source>
        <dbReference type="Proteomes" id="UP000800041"/>
    </source>
</evidence>
<name>A0A6G1HHB1_9PEZI</name>
<dbReference type="OrthoDB" id="1421013at2759"/>
<dbReference type="GO" id="GO:0003677">
    <property type="term" value="F:DNA binding"/>
    <property type="evidence" value="ECO:0007669"/>
    <property type="project" value="TreeGrafter"/>
</dbReference>
<evidence type="ECO:0000256" key="7">
    <source>
        <dbReference type="SAM" id="MobiDB-lite"/>
    </source>
</evidence>
<feature type="region of interest" description="Disordered" evidence="7">
    <location>
        <begin position="103"/>
        <end position="128"/>
    </location>
</feature>
<accession>A0A6G1HHB1</accession>
<dbReference type="GO" id="GO:0005730">
    <property type="term" value="C:nucleolus"/>
    <property type="evidence" value="ECO:0007669"/>
    <property type="project" value="TreeGrafter"/>
</dbReference>
<evidence type="ECO:0000256" key="2">
    <source>
        <dbReference type="ARBA" id="ARBA00009154"/>
    </source>
</evidence>
<feature type="region of interest" description="Disordered" evidence="7">
    <location>
        <begin position="143"/>
        <end position="323"/>
    </location>
</feature>
<keyword evidence="5 6" id="KW-0539">Nucleus</keyword>
<dbReference type="Pfam" id="PF04000">
    <property type="entry name" value="Sas10_Utp3"/>
    <property type="match status" value="1"/>
</dbReference>
<dbReference type="Proteomes" id="UP000800041">
    <property type="component" value="Unassembled WGS sequence"/>
</dbReference>
<evidence type="ECO:0000256" key="6">
    <source>
        <dbReference type="RuleBase" id="RU368003"/>
    </source>
</evidence>
<dbReference type="PANTHER" id="PTHR15341:SF3">
    <property type="entry name" value="NUCLEAR NUCLEIC ACID-BINDING PROTEIN C1D"/>
    <property type="match status" value="1"/>
</dbReference>
<evidence type="ECO:0000313" key="8">
    <source>
        <dbReference type="EMBL" id="KAF1992328.1"/>
    </source>
</evidence>
<feature type="compositionally biased region" description="Basic and acidic residues" evidence="7">
    <location>
        <begin position="280"/>
        <end position="289"/>
    </location>
</feature>
<gene>
    <name evidence="8" type="ORF">K402DRAFT_387990</name>
</gene>
<evidence type="ECO:0000256" key="4">
    <source>
        <dbReference type="ARBA" id="ARBA00022884"/>
    </source>
</evidence>
<keyword evidence="9" id="KW-1185">Reference proteome</keyword>
<comment type="function">
    <text evidence="6">Required for exosome-dependent processing of pre-rRNA and small nucleolar RNA (snRNA) precursors. Involved in processing of 35S pre-rRNA at the A0, A1 and A2 sites.</text>
</comment>
<dbReference type="GO" id="GO:0010468">
    <property type="term" value="P:regulation of gene expression"/>
    <property type="evidence" value="ECO:0007669"/>
    <property type="project" value="TreeGrafter"/>
</dbReference>
<dbReference type="InterPro" id="IPR007146">
    <property type="entry name" value="Sas10/Utp3/C1D"/>
</dbReference>
<organism evidence="8 9">
    <name type="scientific">Aulographum hederae CBS 113979</name>
    <dbReference type="NCBI Taxonomy" id="1176131"/>
    <lineage>
        <taxon>Eukaryota</taxon>
        <taxon>Fungi</taxon>
        <taxon>Dikarya</taxon>
        <taxon>Ascomycota</taxon>
        <taxon>Pezizomycotina</taxon>
        <taxon>Dothideomycetes</taxon>
        <taxon>Pleosporomycetidae</taxon>
        <taxon>Aulographales</taxon>
        <taxon>Aulographaceae</taxon>
    </lineage>
</organism>
<keyword evidence="3 6" id="KW-0698">rRNA processing</keyword>
<dbReference type="GO" id="GO:0000460">
    <property type="term" value="P:maturation of 5.8S rRNA"/>
    <property type="evidence" value="ECO:0007669"/>
    <property type="project" value="TreeGrafter"/>
</dbReference>
<dbReference type="AlphaFoldDB" id="A0A6G1HHB1"/>
<sequence length="323" mass="35553">MSDVDPAEFGYLIDELCDQITDLESNLSPLLNQPLSTTASKLPLLDSAKLHVLLSYTINSLVYSSLRLSGTVKDPKEHPVFKIELARVKQHFAKIKRIEDNADGAAMGKDGKGGGVRLGPESAPGPRSRLDKAAAARFIRAGLSGQVQQPTTQSGNPLRPAVGLNFEGPKWQGQKRKFGEDGEAVEGGGDVDVHKYAEEREENRRAKVRDEIEGGAYGDEEEEEKEDVQDAPPTAADSEEKESKEAKRARKRLEKARRKEEQSNADPTTGEEPKKKRNRPDKALRDEQKKHKKSQKPPKGPTEAFQALLKRAKDKEEGSAAKG</sequence>
<dbReference type="PANTHER" id="PTHR15341">
    <property type="entry name" value="SUN-COR STEROID HORMONE RECEPTOR CO-REPRESSOR"/>
    <property type="match status" value="1"/>
</dbReference>
<evidence type="ECO:0000256" key="3">
    <source>
        <dbReference type="ARBA" id="ARBA00022552"/>
    </source>
</evidence>
<dbReference type="InterPro" id="IPR011082">
    <property type="entry name" value="Exosome-assoc_fac/DNA_repair"/>
</dbReference>
<evidence type="ECO:0000256" key="1">
    <source>
        <dbReference type="ARBA" id="ARBA00004123"/>
    </source>
</evidence>
<feature type="compositionally biased region" description="Acidic residues" evidence="7">
    <location>
        <begin position="218"/>
        <end position="229"/>
    </location>
</feature>
<proteinExistence type="inferred from homology"/>
<dbReference type="GO" id="GO:0000178">
    <property type="term" value="C:exosome (RNase complex)"/>
    <property type="evidence" value="ECO:0007669"/>
    <property type="project" value="TreeGrafter"/>
</dbReference>
<keyword evidence="4 6" id="KW-0694">RNA-binding</keyword>
<feature type="compositionally biased region" description="Polar residues" evidence="7">
    <location>
        <begin position="145"/>
        <end position="156"/>
    </location>
</feature>
<dbReference type="EMBL" id="ML977137">
    <property type="protein sequence ID" value="KAF1992328.1"/>
    <property type="molecule type" value="Genomic_DNA"/>
</dbReference>